<dbReference type="GO" id="GO:0008360">
    <property type="term" value="P:regulation of cell shape"/>
    <property type="evidence" value="ECO:0007669"/>
    <property type="project" value="UniProtKB-UniRule"/>
</dbReference>
<dbReference type="RefSeq" id="WP_154737824.1">
    <property type="nucleotide sequence ID" value="NZ_WMBQ01000001.1"/>
</dbReference>
<evidence type="ECO:0000256" key="6">
    <source>
        <dbReference type="HAMAP-Rule" id="MF_02207"/>
    </source>
</evidence>
<dbReference type="InterPro" id="IPR056546">
    <property type="entry name" value="MreB_MamK-like"/>
</dbReference>
<comment type="subcellular location">
    <subcellularLocation>
        <location evidence="6">Cytoplasm</location>
    </subcellularLocation>
    <text evidence="6">Membrane-associated.</text>
</comment>
<dbReference type="InterPro" id="IPR043129">
    <property type="entry name" value="ATPase_NBD"/>
</dbReference>
<evidence type="ECO:0000256" key="4">
    <source>
        <dbReference type="ARBA" id="ARBA00022960"/>
    </source>
</evidence>
<sequence length="345" mass="36738">MLQGVASAFSDDIAIDLGTANTLVHVVGRGIIIDEPSAVAVRSHRGTREILAVGRKAKALIGNTPESMELVRPLRDGVIADFVATEEMLRQFIKRTKTMLGFRRPRILICVPAQATPVERRAVYDTAVSLGARKVYLIAEPVAASLGAGLPIGEPGGAMVLDIGGGTADIAVLSGGVIVSARTLRVAGNAFDDAIVRYVRRTHQLLIGEVNAERIKIEVGTALATPNGRNSEVHIRGRDLRQGNAKGIVLRAKDIAEALAEPVQAIADFAQRALEDLPPDVLSDIARRGVHLTGGGALLDKLDLALTRRVGVKFRVQQNPMHCVVKGSAAVLADLGDYEHLLMHP</sequence>
<dbReference type="NCBIfam" id="TIGR00904">
    <property type="entry name" value="mreB"/>
    <property type="match status" value="1"/>
</dbReference>
<comment type="similarity">
    <text evidence="5 6">Belongs to the FtsA/MreB family.</text>
</comment>
<dbReference type="AlphaFoldDB" id="A0A6I3KG69"/>
<feature type="binding site" evidence="6">
    <location>
        <begin position="165"/>
        <end position="167"/>
    </location>
    <ligand>
        <name>ATP</name>
        <dbReference type="ChEBI" id="CHEBI:30616"/>
    </ligand>
</feature>
<evidence type="ECO:0000256" key="5">
    <source>
        <dbReference type="ARBA" id="ARBA00023458"/>
    </source>
</evidence>
<dbReference type="Proteomes" id="UP000440694">
    <property type="component" value="Unassembled WGS sequence"/>
</dbReference>
<dbReference type="InterPro" id="IPR004753">
    <property type="entry name" value="MreB"/>
</dbReference>
<dbReference type="Gene3D" id="3.30.420.40">
    <property type="match status" value="3"/>
</dbReference>
<dbReference type="EMBL" id="WMBQ01000001">
    <property type="protein sequence ID" value="MTD93269.1"/>
    <property type="molecule type" value="Genomic_DNA"/>
</dbReference>
<keyword evidence="2 6" id="KW-0547">Nucleotide-binding</keyword>
<dbReference type="HAMAP" id="MF_02207">
    <property type="entry name" value="MreB"/>
    <property type="match status" value="1"/>
</dbReference>
<keyword evidence="3 6" id="KW-0067">ATP-binding</keyword>
<keyword evidence="4 6" id="KW-0133">Cell shape</keyword>
<comment type="caution">
    <text evidence="7">The sequence shown here is derived from an EMBL/GenBank/DDBJ whole genome shotgun (WGS) entry which is preliminary data.</text>
</comment>
<protein>
    <recommendedName>
        <fullName evidence="6">Cell shape-determining protein MreB</fullName>
    </recommendedName>
</protein>
<keyword evidence="8" id="KW-1185">Reference proteome</keyword>
<dbReference type="GO" id="GO:0005524">
    <property type="term" value="F:ATP binding"/>
    <property type="evidence" value="ECO:0007669"/>
    <property type="project" value="UniProtKB-KW"/>
</dbReference>
<dbReference type="NCBIfam" id="NF010539">
    <property type="entry name" value="PRK13927.1"/>
    <property type="match status" value="1"/>
</dbReference>
<dbReference type="PANTHER" id="PTHR42749:SF1">
    <property type="entry name" value="CELL SHAPE-DETERMINING PROTEIN MREB"/>
    <property type="match status" value="1"/>
</dbReference>
<reference evidence="7 8" key="1">
    <citation type="submission" date="2019-11" db="EMBL/GenBank/DDBJ databases">
        <title>Identification of a novel strain.</title>
        <authorList>
            <person name="Xu Q."/>
            <person name="Wang G."/>
        </authorList>
    </citation>
    <scope>NUCLEOTIDE SEQUENCE [LARGE SCALE GENOMIC DNA]</scope>
    <source>
        <strain evidence="8">xq</strain>
    </source>
</reference>
<comment type="function">
    <text evidence="6">Forms membrane-associated dynamic filaments that are essential for cell shape determination. Acts by regulating cell wall synthesis and cell elongation, and thus cell shape. A feedback loop between cell geometry and MreB localization may maintain elongated cell shape by targeting cell wall growth to regions of negative cell wall curvature.</text>
</comment>
<keyword evidence="1 6" id="KW-0963">Cytoplasm</keyword>
<dbReference type="PRINTS" id="PR01652">
    <property type="entry name" value="SHAPEPROTEIN"/>
</dbReference>
<dbReference type="GO" id="GO:0000902">
    <property type="term" value="P:cell morphogenesis"/>
    <property type="evidence" value="ECO:0007669"/>
    <property type="project" value="InterPro"/>
</dbReference>
<organism evidence="7 8">
    <name type="scientific">Hyphomicrobium album</name>
    <dbReference type="NCBI Taxonomy" id="2665159"/>
    <lineage>
        <taxon>Bacteria</taxon>
        <taxon>Pseudomonadati</taxon>
        <taxon>Pseudomonadota</taxon>
        <taxon>Alphaproteobacteria</taxon>
        <taxon>Hyphomicrobiales</taxon>
        <taxon>Hyphomicrobiaceae</taxon>
        <taxon>Hyphomicrobium</taxon>
    </lineage>
</organism>
<dbReference type="PANTHER" id="PTHR42749">
    <property type="entry name" value="CELL SHAPE-DETERMINING PROTEIN MREB"/>
    <property type="match status" value="1"/>
</dbReference>
<feature type="binding site" evidence="6">
    <location>
        <begin position="213"/>
        <end position="216"/>
    </location>
    <ligand>
        <name>ATP</name>
        <dbReference type="ChEBI" id="CHEBI:30616"/>
    </ligand>
</feature>
<accession>A0A6I3KG69</accession>
<dbReference type="CDD" id="cd10225">
    <property type="entry name" value="ASKHA_NBD_MreB-like"/>
    <property type="match status" value="1"/>
</dbReference>
<dbReference type="SUPFAM" id="SSF53067">
    <property type="entry name" value="Actin-like ATPase domain"/>
    <property type="match status" value="2"/>
</dbReference>
<name>A0A6I3KG69_9HYPH</name>
<evidence type="ECO:0000256" key="3">
    <source>
        <dbReference type="ARBA" id="ARBA00022840"/>
    </source>
</evidence>
<evidence type="ECO:0000313" key="8">
    <source>
        <dbReference type="Proteomes" id="UP000440694"/>
    </source>
</evidence>
<proteinExistence type="inferred from homology"/>
<feature type="binding site" evidence="6">
    <location>
        <begin position="295"/>
        <end position="298"/>
    </location>
    <ligand>
        <name>ATP</name>
        <dbReference type="ChEBI" id="CHEBI:30616"/>
    </ligand>
</feature>
<dbReference type="Pfam" id="PF06723">
    <property type="entry name" value="MreB_Mbl"/>
    <property type="match status" value="1"/>
</dbReference>
<dbReference type="GO" id="GO:0005737">
    <property type="term" value="C:cytoplasm"/>
    <property type="evidence" value="ECO:0007669"/>
    <property type="project" value="UniProtKB-SubCell"/>
</dbReference>
<comment type="subunit">
    <text evidence="6">Forms polymers.</text>
</comment>
<gene>
    <name evidence="6" type="primary">mreB</name>
    <name evidence="7" type="ORF">GIW81_02845</name>
</gene>
<feature type="binding site" evidence="6">
    <location>
        <begin position="19"/>
        <end position="21"/>
    </location>
    <ligand>
        <name>ATP</name>
        <dbReference type="ChEBI" id="CHEBI:30616"/>
    </ligand>
</feature>
<evidence type="ECO:0000256" key="1">
    <source>
        <dbReference type="ARBA" id="ARBA00022490"/>
    </source>
</evidence>
<evidence type="ECO:0000313" key="7">
    <source>
        <dbReference type="EMBL" id="MTD93269.1"/>
    </source>
</evidence>
<evidence type="ECO:0000256" key="2">
    <source>
        <dbReference type="ARBA" id="ARBA00022741"/>
    </source>
</evidence>